<dbReference type="EMBL" id="CP118615">
    <property type="protein sequence ID" value="WDZ87291.1"/>
    <property type="molecule type" value="Genomic_DNA"/>
</dbReference>
<keyword evidence="3" id="KW-1185">Reference proteome</keyword>
<name>A0ABY7ZW53_9ACTN</name>
<gene>
    <name evidence="2" type="ORF">PVK37_13220</name>
</gene>
<protein>
    <submittedName>
        <fullName evidence="2">Uncharacterized protein</fullName>
    </submittedName>
</protein>
<evidence type="ECO:0000313" key="2">
    <source>
        <dbReference type="EMBL" id="WDZ87291.1"/>
    </source>
</evidence>
<dbReference type="RefSeq" id="WP_275034216.1">
    <property type="nucleotide sequence ID" value="NZ_CP118615.1"/>
</dbReference>
<reference evidence="2 3" key="1">
    <citation type="submission" date="2023-02" db="EMBL/GenBank/DDBJ databases">
        <authorList>
            <person name="Mo P."/>
        </authorList>
    </citation>
    <scope>NUCLEOTIDE SEQUENCE [LARGE SCALE GENOMIC DNA]</scope>
    <source>
        <strain evidence="2 3">HUAS 3</strain>
    </source>
</reference>
<evidence type="ECO:0000313" key="3">
    <source>
        <dbReference type="Proteomes" id="UP001219605"/>
    </source>
</evidence>
<accession>A0ABY7ZW53</accession>
<feature type="region of interest" description="Disordered" evidence="1">
    <location>
        <begin position="1"/>
        <end position="20"/>
    </location>
</feature>
<evidence type="ECO:0000256" key="1">
    <source>
        <dbReference type="SAM" id="MobiDB-lite"/>
    </source>
</evidence>
<dbReference type="Proteomes" id="UP001219605">
    <property type="component" value="Chromosome"/>
</dbReference>
<organism evidence="2 3">
    <name type="scientific">Micromonospora cathayae</name>
    <dbReference type="NCBI Taxonomy" id="3028804"/>
    <lineage>
        <taxon>Bacteria</taxon>
        <taxon>Bacillati</taxon>
        <taxon>Actinomycetota</taxon>
        <taxon>Actinomycetes</taxon>
        <taxon>Micromonosporales</taxon>
        <taxon>Micromonosporaceae</taxon>
        <taxon>Micromonospora</taxon>
    </lineage>
</organism>
<proteinExistence type="predicted"/>
<sequence length="46" mass="5016">MSGDAVPPAQAPYVGCRGRRTDTNRSWVALNRRPATSAAQHHLDAR</sequence>